<evidence type="ECO:0000256" key="2">
    <source>
        <dbReference type="SAM" id="Coils"/>
    </source>
</evidence>
<dbReference type="EMBL" id="CAUJNA010002402">
    <property type="protein sequence ID" value="CAJ1392759.1"/>
    <property type="molecule type" value="Genomic_DNA"/>
</dbReference>
<dbReference type="PANTHER" id="PTHR47032:SF1">
    <property type="entry name" value="UDP-D-XYLOSE:L-FUCOSE ALPHA-1,3-D-XYLOSYLTRANSFERASE-RELATED"/>
    <property type="match status" value="1"/>
</dbReference>
<protein>
    <recommendedName>
        <fullName evidence="4">Nucleotide-diphospho-sugar transferase domain-containing protein</fullName>
    </recommendedName>
</protein>
<dbReference type="SUPFAM" id="SSF53448">
    <property type="entry name" value="Nucleotide-diphospho-sugar transferases"/>
    <property type="match status" value="1"/>
</dbReference>
<feature type="region of interest" description="Disordered" evidence="3">
    <location>
        <begin position="872"/>
        <end position="891"/>
    </location>
</feature>
<evidence type="ECO:0000256" key="3">
    <source>
        <dbReference type="SAM" id="MobiDB-lite"/>
    </source>
</evidence>
<feature type="region of interest" description="Disordered" evidence="3">
    <location>
        <begin position="1003"/>
        <end position="1059"/>
    </location>
</feature>
<dbReference type="GO" id="GO:0005794">
    <property type="term" value="C:Golgi apparatus"/>
    <property type="evidence" value="ECO:0007669"/>
    <property type="project" value="TreeGrafter"/>
</dbReference>
<evidence type="ECO:0000313" key="5">
    <source>
        <dbReference type="EMBL" id="CAJ1392759.1"/>
    </source>
</evidence>
<evidence type="ECO:0000256" key="1">
    <source>
        <dbReference type="ARBA" id="ARBA00007033"/>
    </source>
</evidence>
<feature type="compositionally biased region" description="Polar residues" evidence="3">
    <location>
        <begin position="875"/>
        <end position="888"/>
    </location>
</feature>
<sequence length="1059" mass="119910">MGRSNFNWTAAQQLRKVIAEQHEDGQVPSAGARREPPILVREHGRSAEPFGRFRREVPARMLLPLSREFFTKIAGPEKLIIVSWTTGAPDPSEKGSRTNIALNLALSIRKHASRLERHFAYISMDAVAHQVMQEHGFNSALCDVTCRTADLKDDIWKMRWYLMLTLTSFGLRALVVDADIVFLGDPLKEFYGDSDMEVMTDHFFPEKHLWEPWVRVEDHINTGFVLVKPSQPLRFLIADFLDLNWESEQGGVRRDGMDQRVFNHFIVRQMSADIPLVVGRYQDLSFGRAQSIVPAWPWRQVNIRILDPARIAHGMNFFWRRAHLLTKVALPPVAHVNGADPKEYFLRDRQVWFLDDWHDRFNESTRFLTYAHLPGTLKEDFSQLAAAVEVAKLLNRRLVLPSTMNCRNAPSYRVWNLDLTVQMESDSGNCTLDYFSWAKNFLDAHAGFVVESSVQRAEEFRHLQSELLELEALSADLRKDVPVLRLKDVLQVAVGSFNAESREPGAMMTLPERVGRVRYRLSKSSVSACAQLGYSLRKPGTDEMGAEFSLPRSQAAHHQSRLMRRRKRRKRFSGAKPLRSFAEMDMTPEECKNERCNEPGASEVNMKSVDLGRLEKALTELDDFSRRLALLEAFNACSRPDLDPAATGQHEELANTMKCLAKRLDDLERTPQAETCQIGQPGSISTMSQRMDDLEKQIQAAPNEAGRQAEFSNLLTRVADLEKKADAAIGQNGQQDTPFDMFQRMDDLEKQVKASLNAASKEAEFSRLMTRVADLEKKTGSDNDMFQRMDDLEKQVKAAPNESVRQADFSNLMTRVANMEQKTRAENGHAGQQDMFQRMDDLEKQIQAAPKESARQEDFANLMTRVANMEKKTQAENGQEGQQSSPDMSQRMDDLEKQIQMARKGHDDLSNIVKRFEDGATNSQGADQSQGLAELSKRFDSLEQELSRRRLEFSRLEEMEHKLAAQDAGAKENLSNMIDCLDDLGSKLDASQEGNIQTAQRLAELEKSLGKTNPTLPARALESPAEKPRPNGRSPRSRLATSLNAPSSPAKAMVRTKSS</sequence>
<dbReference type="AlphaFoldDB" id="A0AA36IU43"/>
<feature type="coiled-coil region" evidence="2">
    <location>
        <begin position="892"/>
        <end position="959"/>
    </location>
</feature>
<evidence type="ECO:0000313" key="6">
    <source>
        <dbReference type="Proteomes" id="UP001178507"/>
    </source>
</evidence>
<dbReference type="InterPro" id="IPR029044">
    <property type="entry name" value="Nucleotide-diphossugar_trans"/>
</dbReference>
<proteinExistence type="inferred from homology"/>
<dbReference type="Pfam" id="PF03407">
    <property type="entry name" value="Nucleotid_trans"/>
    <property type="match status" value="1"/>
</dbReference>
<dbReference type="Proteomes" id="UP001178507">
    <property type="component" value="Unassembled WGS sequence"/>
</dbReference>
<gene>
    <name evidence="5" type="ORF">EVOR1521_LOCUS17776</name>
</gene>
<evidence type="ECO:0000259" key="4">
    <source>
        <dbReference type="Pfam" id="PF03407"/>
    </source>
</evidence>
<feature type="domain" description="Nucleotide-diphospho-sugar transferase" evidence="4">
    <location>
        <begin position="117"/>
        <end position="327"/>
    </location>
</feature>
<accession>A0AA36IU43</accession>
<dbReference type="InterPro" id="IPR052636">
    <property type="entry name" value="UDP-D-xylose:L-fucose_XylT"/>
</dbReference>
<comment type="caution">
    <text evidence="5">The sequence shown here is derived from an EMBL/GenBank/DDBJ whole genome shotgun (WGS) entry which is preliminary data.</text>
</comment>
<feature type="coiled-coil region" evidence="2">
    <location>
        <begin position="650"/>
        <end position="704"/>
    </location>
</feature>
<name>A0AA36IU43_9DINO</name>
<keyword evidence="2" id="KW-0175">Coiled coil</keyword>
<keyword evidence="6" id="KW-1185">Reference proteome</keyword>
<reference evidence="5" key="1">
    <citation type="submission" date="2023-08" db="EMBL/GenBank/DDBJ databases">
        <authorList>
            <person name="Chen Y."/>
            <person name="Shah S."/>
            <person name="Dougan E. K."/>
            <person name="Thang M."/>
            <person name="Chan C."/>
        </authorList>
    </citation>
    <scope>NUCLEOTIDE SEQUENCE</scope>
</reference>
<comment type="similarity">
    <text evidence="1">Belongs to the glycosyltransferase 77 family.</text>
</comment>
<dbReference type="InterPro" id="IPR005069">
    <property type="entry name" value="Nucl-diP-sugar_transferase"/>
</dbReference>
<dbReference type="GO" id="GO:0016757">
    <property type="term" value="F:glycosyltransferase activity"/>
    <property type="evidence" value="ECO:0007669"/>
    <property type="project" value="TreeGrafter"/>
</dbReference>
<organism evidence="5 6">
    <name type="scientific">Effrenium voratum</name>
    <dbReference type="NCBI Taxonomy" id="2562239"/>
    <lineage>
        <taxon>Eukaryota</taxon>
        <taxon>Sar</taxon>
        <taxon>Alveolata</taxon>
        <taxon>Dinophyceae</taxon>
        <taxon>Suessiales</taxon>
        <taxon>Symbiodiniaceae</taxon>
        <taxon>Effrenium</taxon>
    </lineage>
</organism>
<dbReference type="PANTHER" id="PTHR47032">
    <property type="entry name" value="UDP-D-XYLOSE:L-FUCOSE ALPHA-1,3-D-XYLOSYLTRANSFERASE-RELATED"/>
    <property type="match status" value="1"/>
</dbReference>